<evidence type="ECO:0000313" key="4">
    <source>
        <dbReference type="Proteomes" id="UP001369086"/>
    </source>
</evidence>
<dbReference type="EMBL" id="JAHFZB010000031">
    <property type="protein sequence ID" value="KAK6471560.1"/>
    <property type="molecule type" value="Genomic_DNA"/>
</dbReference>
<sequence length="112" mass="11958">MTTPTTSIKSQQTDGIGSVPALYLGAGVGSGVLVLLLLLIGGVLKCLQSKRDPAVQTDPVYATVNKLEQPSKQQEDTLTYSEINTARVTKKKPSSAPDEDNVTYATVKTSRY</sequence>
<name>A0ABR0YGC0_HUSHU</name>
<keyword evidence="2" id="KW-0812">Transmembrane</keyword>
<keyword evidence="2" id="KW-0472">Membrane</keyword>
<proteinExistence type="predicted"/>
<organism evidence="3 4">
    <name type="scientific">Huso huso</name>
    <name type="common">Beluga</name>
    <name type="synonym">Acipenser huso</name>
    <dbReference type="NCBI Taxonomy" id="61971"/>
    <lineage>
        <taxon>Eukaryota</taxon>
        <taxon>Metazoa</taxon>
        <taxon>Chordata</taxon>
        <taxon>Craniata</taxon>
        <taxon>Vertebrata</taxon>
        <taxon>Euteleostomi</taxon>
        <taxon>Actinopterygii</taxon>
        <taxon>Chondrostei</taxon>
        <taxon>Acipenseriformes</taxon>
        <taxon>Acipenseridae</taxon>
        <taxon>Huso</taxon>
    </lineage>
</organism>
<evidence type="ECO:0000313" key="3">
    <source>
        <dbReference type="EMBL" id="KAK6471560.1"/>
    </source>
</evidence>
<keyword evidence="4" id="KW-1185">Reference proteome</keyword>
<evidence type="ECO:0000256" key="1">
    <source>
        <dbReference type="SAM" id="MobiDB-lite"/>
    </source>
</evidence>
<keyword evidence="2" id="KW-1133">Transmembrane helix</keyword>
<comment type="caution">
    <text evidence="3">The sequence shown here is derived from an EMBL/GenBank/DDBJ whole genome shotgun (WGS) entry which is preliminary data.</text>
</comment>
<accession>A0ABR0YGC0</accession>
<evidence type="ECO:0000256" key="2">
    <source>
        <dbReference type="SAM" id="Phobius"/>
    </source>
</evidence>
<reference evidence="3 4" key="1">
    <citation type="submission" date="2021-05" db="EMBL/GenBank/DDBJ databases">
        <authorList>
            <person name="Zahm M."/>
            <person name="Klopp C."/>
            <person name="Cabau C."/>
            <person name="Kuhl H."/>
            <person name="Suciu R."/>
            <person name="Ciorpac M."/>
            <person name="Holostenco D."/>
            <person name="Gessner J."/>
            <person name="Wuertz S."/>
            <person name="Hohne C."/>
            <person name="Stock M."/>
            <person name="Gislard M."/>
            <person name="Lluch J."/>
            <person name="Milhes M."/>
            <person name="Lampietro C."/>
            <person name="Lopez Roques C."/>
            <person name="Donnadieu C."/>
            <person name="Du K."/>
            <person name="Schartl M."/>
            <person name="Guiguen Y."/>
        </authorList>
    </citation>
    <scope>NUCLEOTIDE SEQUENCE [LARGE SCALE GENOMIC DNA]</scope>
    <source>
        <strain evidence="3">Hh-F2</strain>
        <tissue evidence="3">Blood</tissue>
    </source>
</reference>
<protein>
    <submittedName>
        <fullName evidence="3">Uncharacterized protein</fullName>
    </submittedName>
</protein>
<feature type="transmembrane region" description="Helical" evidence="2">
    <location>
        <begin position="20"/>
        <end position="44"/>
    </location>
</feature>
<dbReference type="Proteomes" id="UP001369086">
    <property type="component" value="Unassembled WGS sequence"/>
</dbReference>
<feature type="region of interest" description="Disordered" evidence="1">
    <location>
        <begin position="85"/>
        <end position="112"/>
    </location>
</feature>
<gene>
    <name evidence="3" type="ORF">HHUSO_G29470</name>
</gene>
<feature type="compositionally biased region" description="Polar residues" evidence="1">
    <location>
        <begin position="103"/>
        <end position="112"/>
    </location>
</feature>